<gene>
    <name evidence="5" type="ORF">TM35_000022450</name>
</gene>
<accession>A0A1X0P8L0</accession>
<proteinExistence type="inferred from homology"/>
<keyword evidence="4" id="KW-0653">Protein transport</keyword>
<dbReference type="RefSeq" id="XP_028886985.1">
    <property type="nucleotide sequence ID" value="XM_029021563.1"/>
</dbReference>
<dbReference type="VEuPathDB" id="TriTrypDB:TM35_000022450"/>
<dbReference type="PANTHER" id="PTHR11225">
    <property type="entry name" value="NUCLEAR PORE COMPLEX PROTEIN NUP93 NUCLEOPORIN NUP93 DEAD EYE PROTEIN"/>
    <property type="match status" value="1"/>
</dbReference>
<dbReference type="GO" id="GO:0006606">
    <property type="term" value="P:protein import into nucleus"/>
    <property type="evidence" value="ECO:0007669"/>
    <property type="project" value="TreeGrafter"/>
</dbReference>
<sequence length="866" mass="95881">MMSMTGFAETSGGVLTTQNHRKIDGNMTDPGSDVRGNIARLTARARQLLVNDTDTRVVRNGLSAYETSRKMASDVCTRARAPGQTSSTQASVELFMASLGFNLQEQQRLLQQLQASQLSLAAAAAAGGVGIVSEASGSFFPPHTEDELGSSLEAFVANCRKETMRRNVEEMHQRVGHLVQERTEDIIRAVWDKYSVEVADAFESYAIKSAGGGQLTRVKPPTNNTNAITPLQPRAGVMSLLKRRDSVSTRMLNKVATFAQIVDTQPPLRWLTHFAAHIADDTPSITDEVAVLWATVEQMLQPIMQHGSASTIMTYVASSRHMMERKALVSLLSRTLKVDSNRFGELENMHATRFIEAVQRYTSSSNPWAHIYTAMRCGRYDAAVMIANSAGFRLVEAKLEAYANAPMTQRSTLPSAMDLRQLYEEEATRLDPHRQIVLLLLLLGNTGESSDVVLSTVASLSSRVAHSLEDTLWIRLFCVRSVEVCGGDKLQSLAEMQRLLLDDMQELLALVRGDVVRLASLLIHALLPSSGMRLLIENDTTYVDGIHLAICFYISQLLPCGDVEVPIDLTRLIPQYCSLVLLDTDKRQVCITRTGAAIFRYFLCTNLVSVFVDYCGNELVCAKLFGQRGGSRAGSDGVLLQCTPSTELLEAMERVAEAAVLRGQTELAVHVFSVLESAAAHVHDENRANYALSRAVQIICPALSRAFHHPPTSESTNLFVHAANLQDRVVRSKRSIPHTHAEAFQLLCKMSEVFVSAARNESEVALHHFYSLPFIPASNEDVERCAELFDTTPECVDTATPPILMLAVQHMLRLAAEYKARGEETAMVQLRRRVHVLTMWARCWKKQHVGHRLTEELASLDKMFLL</sequence>
<keyword evidence="4" id="KW-0811">Translocation</keyword>
<keyword evidence="6" id="KW-1185">Reference proteome</keyword>
<name>A0A1X0P8L0_9TRYP</name>
<organism evidence="5 6">
    <name type="scientific">Trypanosoma theileri</name>
    <dbReference type="NCBI Taxonomy" id="67003"/>
    <lineage>
        <taxon>Eukaryota</taxon>
        <taxon>Discoba</taxon>
        <taxon>Euglenozoa</taxon>
        <taxon>Kinetoplastea</taxon>
        <taxon>Metakinetoplastina</taxon>
        <taxon>Trypanosomatida</taxon>
        <taxon>Trypanosomatidae</taxon>
        <taxon>Trypanosoma</taxon>
    </lineage>
</organism>
<dbReference type="GeneID" id="39981343"/>
<keyword evidence="4" id="KW-0472">Membrane</keyword>
<evidence type="ECO:0000256" key="4">
    <source>
        <dbReference type="RuleBase" id="RU364035"/>
    </source>
</evidence>
<dbReference type="Proteomes" id="UP000192257">
    <property type="component" value="Unassembled WGS sequence"/>
</dbReference>
<dbReference type="Pfam" id="PF04097">
    <property type="entry name" value="Nic96"/>
    <property type="match status" value="1"/>
</dbReference>
<evidence type="ECO:0000256" key="2">
    <source>
        <dbReference type="ARBA" id="ARBA00010186"/>
    </source>
</evidence>
<dbReference type="GO" id="GO:0005643">
    <property type="term" value="C:nuclear pore"/>
    <property type="evidence" value="ECO:0007669"/>
    <property type="project" value="UniProtKB-SubCell"/>
</dbReference>
<reference evidence="5 6" key="1">
    <citation type="submission" date="2017-03" db="EMBL/GenBank/DDBJ databases">
        <title>An alternative strategy for trypanosome survival in the mammalian bloodstream revealed through genome and transcriptome analysis of the ubiquitous bovine parasite Trypanosoma (Megatrypanum) theileri.</title>
        <authorList>
            <person name="Kelly S."/>
            <person name="Ivens A."/>
            <person name="Mott A."/>
            <person name="O'Neill E."/>
            <person name="Emms D."/>
            <person name="Macleod O."/>
            <person name="Voorheis P."/>
            <person name="Matthews J."/>
            <person name="Matthews K."/>
            <person name="Carrington M."/>
        </authorList>
    </citation>
    <scope>NUCLEOTIDE SEQUENCE [LARGE SCALE GENOMIC DNA]</scope>
    <source>
        <strain evidence="5">Edinburgh</strain>
    </source>
</reference>
<comment type="similarity">
    <text evidence="2 4">Belongs to the nucleoporin interacting component (NIC) family.</text>
</comment>
<dbReference type="OrthoDB" id="244971at2759"/>
<dbReference type="InterPro" id="IPR007231">
    <property type="entry name" value="Nucleoporin_int_Nup93/Nic96"/>
</dbReference>
<comment type="caution">
    <text evidence="5">The sequence shown here is derived from an EMBL/GenBank/DDBJ whole genome shotgun (WGS) entry which is preliminary data.</text>
</comment>
<dbReference type="STRING" id="67003.A0A1X0P8L0"/>
<comment type="subcellular location">
    <subcellularLocation>
        <location evidence="1">Nucleus envelope</location>
    </subcellularLocation>
    <subcellularLocation>
        <location evidence="4">Nucleus</location>
        <location evidence="4">Nuclear pore complex</location>
    </subcellularLocation>
</comment>
<evidence type="ECO:0000313" key="6">
    <source>
        <dbReference type="Proteomes" id="UP000192257"/>
    </source>
</evidence>
<evidence type="ECO:0000313" key="5">
    <source>
        <dbReference type="EMBL" id="ORC92919.1"/>
    </source>
</evidence>
<keyword evidence="4" id="KW-0509">mRNA transport</keyword>
<keyword evidence="4" id="KW-0813">Transport</keyword>
<keyword evidence="3 4" id="KW-0539">Nucleus</keyword>
<dbReference type="AlphaFoldDB" id="A0A1X0P8L0"/>
<evidence type="ECO:0000256" key="3">
    <source>
        <dbReference type="ARBA" id="ARBA00023242"/>
    </source>
</evidence>
<evidence type="ECO:0000256" key="1">
    <source>
        <dbReference type="ARBA" id="ARBA00004259"/>
    </source>
</evidence>
<dbReference type="GO" id="GO:0017056">
    <property type="term" value="F:structural constituent of nuclear pore"/>
    <property type="evidence" value="ECO:0007669"/>
    <property type="project" value="InterPro"/>
</dbReference>
<dbReference type="GO" id="GO:0016973">
    <property type="term" value="P:poly(A)+ mRNA export from nucleus"/>
    <property type="evidence" value="ECO:0007669"/>
    <property type="project" value="TreeGrafter"/>
</dbReference>
<protein>
    <recommendedName>
        <fullName evidence="4">Nuclear pore protein</fullName>
    </recommendedName>
</protein>
<dbReference type="EMBL" id="NBCO01000002">
    <property type="protein sequence ID" value="ORC92919.1"/>
    <property type="molecule type" value="Genomic_DNA"/>
</dbReference>
<dbReference type="PANTHER" id="PTHR11225:SF4">
    <property type="entry name" value="NUCLEAR PORE COMPLEX PROTEIN NUP93"/>
    <property type="match status" value="1"/>
</dbReference>
<keyword evidence="4" id="KW-0906">Nuclear pore complex</keyword>